<evidence type="ECO:0000313" key="2">
    <source>
        <dbReference type="Proteomes" id="UP000824120"/>
    </source>
</evidence>
<comment type="caution">
    <text evidence="1">The sequence shown here is derived from an EMBL/GenBank/DDBJ whole genome shotgun (WGS) entry which is preliminary data.</text>
</comment>
<dbReference type="Proteomes" id="UP000824120">
    <property type="component" value="Chromosome 1"/>
</dbReference>
<protein>
    <submittedName>
        <fullName evidence="1">Uncharacterized protein</fullName>
    </submittedName>
</protein>
<reference evidence="1 2" key="1">
    <citation type="submission" date="2020-09" db="EMBL/GenBank/DDBJ databases">
        <title>De no assembly of potato wild relative species, Solanum commersonii.</title>
        <authorList>
            <person name="Cho K."/>
        </authorList>
    </citation>
    <scope>NUCLEOTIDE SEQUENCE [LARGE SCALE GENOMIC DNA]</scope>
    <source>
        <strain evidence="1">LZ3.2</strain>
        <tissue evidence="1">Leaf</tissue>
    </source>
</reference>
<dbReference type="AlphaFoldDB" id="A0A9J6AYJ8"/>
<name>A0A9J6AYJ8_SOLCO</name>
<accession>A0A9J6AYJ8</accession>
<dbReference type="EMBL" id="JACXVP010000001">
    <property type="protein sequence ID" value="KAG5629481.1"/>
    <property type="molecule type" value="Genomic_DNA"/>
</dbReference>
<dbReference type="InterPro" id="IPR055298">
    <property type="entry name" value="AtLOH3-like"/>
</dbReference>
<evidence type="ECO:0000313" key="1">
    <source>
        <dbReference type="EMBL" id="KAG5629481.1"/>
    </source>
</evidence>
<dbReference type="OrthoDB" id="1303549at2759"/>
<dbReference type="PANTHER" id="PTHR11697:SF230">
    <property type="entry name" value="ZINC FINGER, MYM DOMAIN CONTAINING 1"/>
    <property type="match status" value="1"/>
</dbReference>
<keyword evidence="2" id="KW-1185">Reference proteome</keyword>
<proteinExistence type="predicted"/>
<gene>
    <name evidence="1" type="ORF">H5410_001198</name>
</gene>
<sequence>MDIKVIDFDFTCCYGNCGEAFTSMKHIKNEVRNSIDNQYLNDCLVCYIERDVFINVSNDVIIDRFQNMKTRRG</sequence>
<organism evidence="1 2">
    <name type="scientific">Solanum commersonii</name>
    <name type="common">Commerson's wild potato</name>
    <name type="synonym">Commerson's nightshade</name>
    <dbReference type="NCBI Taxonomy" id="4109"/>
    <lineage>
        <taxon>Eukaryota</taxon>
        <taxon>Viridiplantae</taxon>
        <taxon>Streptophyta</taxon>
        <taxon>Embryophyta</taxon>
        <taxon>Tracheophyta</taxon>
        <taxon>Spermatophyta</taxon>
        <taxon>Magnoliopsida</taxon>
        <taxon>eudicotyledons</taxon>
        <taxon>Gunneridae</taxon>
        <taxon>Pentapetalae</taxon>
        <taxon>asterids</taxon>
        <taxon>lamiids</taxon>
        <taxon>Solanales</taxon>
        <taxon>Solanaceae</taxon>
        <taxon>Solanoideae</taxon>
        <taxon>Solaneae</taxon>
        <taxon>Solanum</taxon>
    </lineage>
</organism>
<dbReference type="PANTHER" id="PTHR11697">
    <property type="entry name" value="GENERAL TRANSCRIPTION FACTOR 2-RELATED ZINC FINGER PROTEIN"/>
    <property type="match status" value="1"/>
</dbReference>